<evidence type="ECO:0000313" key="10">
    <source>
        <dbReference type="EMBL" id="TVY11226.1"/>
    </source>
</evidence>
<dbReference type="InterPro" id="IPR052176">
    <property type="entry name" value="Glycosyl_Hydrlase_43_Enz"/>
</dbReference>
<name>A0A559KGI2_9BACL</name>
<evidence type="ECO:0000256" key="7">
    <source>
        <dbReference type="PIRSR" id="PIRSR606710-2"/>
    </source>
</evidence>
<dbReference type="GO" id="GO:0045493">
    <property type="term" value="P:xylan catabolic process"/>
    <property type="evidence" value="ECO:0007669"/>
    <property type="project" value="UniProtKB-KW"/>
</dbReference>
<evidence type="ECO:0000259" key="9">
    <source>
        <dbReference type="Pfam" id="PF24135"/>
    </source>
</evidence>
<evidence type="ECO:0000313" key="11">
    <source>
        <dbReference type="Proteomes" id="UP000317036"/>
    </source>
</evidence>
<proteinExistence type="inferred from homology"/>
<evidence type="ECO:0000256" key="4">
    <source>
        <dbReference type="ARBA" id="ARBA00023277"/>
    </source>
</evidence>
<keyword evidence="2" id="KW-0858">Xylan degradation</keyword>
<dbReference type="AlphaFoldDB" id="A0A559KGI2"/>
<dbReference type="PANTHER" id="PTHR43772">
    <property type="entry name" value="ENDO-1,4-BETA-XYLANASE"/>
    <property type="match status" value="1"/>
</dbReference>
<evidence type="ECO:0000256" key="3">
    <source>
        <dbReference type="ARBA" id="ARBA00022801"/>
    </source>
</evidence>
<dbReference type="CDD" id="cd08991">
    <property type="entry name" value="GH43_HoAraf43-like"/>
    <property type="match status" value="1"/>
</dbReference>
<comment type="similarity">
    <text evidence="1 8">Belongs to the glycosyl hydrolase 43 family.</text>
</comment>
<gene>
    <name evidence="10" type="ORF">FPZ49_04520</name>
</gene>
<keyword evidence="5 8" id="KW-0326">Glycosidase</keyword>
<evidence type="ECO:0000256" key="2">
    <source>
        <dbReference type="ARBA" id="ARBA00022651"/>
    </source>
</evidence>
<dbReference type="GO" id="GO:0004553">
    <property type="term" value="F:hydrolase activity, hydrolyzing O-glycosyl compounds"/>
    <property type="evidence" value="ECO:0007669"/>
    <property type="project" value="InterPro"/>
</dbReference>
<dbReference type="SUPFAM" id="SSF49785">
    <property type="entry name" value="Galactose-binding domain-like"/>
    <property type="match status" value="1"/>
</dbReference>
<dbReference type="Gene3D" id="2.115.10.20">
    <property type="entry name" value="Glycosyl hydrolase domain, family 43"/>
    <property type="match status" value="1"/>
</dbReference>
<keyword evidence="3 8" id="KW-0378">Hydrolase</keyword>
<dbReference type="PANTHER" id="PTHR43772:SF2">
    <property type="entry name" value="PUTATIVE (AFU_ORTHOLOGUE AFUA_2G04480)-RELATED"/>
    <property type="match status" value="1"/>
</dbReference>
<evidence type="ECO:0000256" key="1">
    <source>
        <dbReference type="ARBA" id="ARBA00009865"/>
    </source>
</evidence>
<protein>
    <submittedName>
        <fullName evidence="10">Family 43 glycosylhydrolase</fullName>
    </submittedName>
</protein>
<accession>A0A559KGI2</accession>
<evidence type="ECO:0000256" key="8">
    <source>
        <dbReference type="RuleBase" id="RU361187"/>
    </source>
</evidence>
<keyword evidence="11" id="KW-1185">Reference proteome</keyword>
<dbReference type="Gene3D" id="2.60.120.260">
    <property type="entry name" value="Galactose-binding domain-like"/>
    <property type="match status" value="1"/>
</dbReference>
<feature type="domain" description="DUF7402" evidence="9">
    <location>
        <begin position="324"/>
        <end position="458"/>
    </location>
</feature>
<evidence type="ECO:0000256" key="5">
    <source>
        <dbReference type="ARBA" id="ARBA00023295"/>
    </source>
</evidence>
<evidence type="ECO:0000256" key="6">
    <source>
        <dbReference type="PIRSR" id="PIRSR606710-1"/>
    </source>
</evidence>
<keyword evidence="4" id="KW-0119">Carbohydrate metabolism</keyword>
<dbReference type="OrthoDB" id="9801455at2"/>
<dbReference type="InterPro" id="IPR055826">
    <property type="entry name" value="DUF7402"/>
</dbReference>
<dbReference type="EMBL" id="VNJI01000004">
    <property type="protein sequence ID" value="TVY11226.1"/>
    <property type="molecule type" value="Genomic_DNA"/>
</dbReference>
<sequence>MKEKPESAAPAPAYYQNPLIKNVADPSVIRAPDGTYYAYPTGGTRFVAYSSRDLAHWTAEGVVLSGAEVKWAVNKFWAPEVVEHAGKYYMFFSAAAADGIPKISVAISDSPKGPFKHPSEKPVFDFGFGTIDPFVFKDDDGRMYLYFTKELFQVDSHKESQIFVAELSSDLLSVKGEPKQLTRPEQAWEIQSGNMRWNEGSYVLKRNGMYYLMYSANCYCGKRYGVGYATSKQAMGPFVKYEKNPILQATYDQVSGTGHHTIASSPDGKELFILYHSHIDPLKGGGDRQMNMDRIGFRPDGTLYVNGPTITKQPMPSGTTGWSNIAGEATFTASSSKAGFPPDNLKDGMYAVTVKDGSGEWITDLAAKAKGAWVKLAWSKPQTISDILLYNSAEDRRKVGTGQLYVDDDQTPIEVTFPKEPGAAAIVTVARKNVKSVKLMLSRTQAESAEAGLSEIIVLGK</sequence>
<reference evidence="10 11" key="1">
    <citation type="submission" date="2019-07" db="EMBL/GenBank/DDBJ databases">
        <authorList>
            <person name="Kim J."/>
        </authorList>
    </citation>
    <scope>NUCLEOTIDE SEQUENCE [LARGE SCALE GENOMIC DNA]</scope>
    <source>
        <strain evidence="10 11">JC52</strain>
    </source>
</reference>
<dbReference type="Pfam" id="PF24135">
    <property type="entry name" value="DUF7402"/>
    <property type="match status" value="1"/>
</dbReference>
<comment type="caution">
    <text evidence="10">The sequence shown here is derived from an EMBL/GenBank/DDBJ whole genome shotgun (WGS) entry which is preliminary data.</text>
</comment>
<keyword evidence="2" id="KW-0624">Polysaccharide degradation</keyword>
<dbReference type="InterPro" id="IPR008979">
    <property type="entry name" value="Galactose-bd-like_sf"/>
</dbReference>
<dbReference type="Proteomes" id="UP000317036">
    <property type="component" value="Unassembled WGS sequence"/>
</dbReference>
<dbReference type="InterPro" id="IPR006710">
    <property type="entry name" value="Glyco_hydro_43"/>
</dbReference>
<dbReference type="Pfam" id="PF04616">
    <property type="entry name" value="Glyco_hydro_43"/>
    <property type="match status" value="1"/>
</dbReference>
<organism evidence="10 11">
    <name type="scientific">Paenibacillus cremeus</name>
    <dbReference type="NCBI Taxonomy" id="2163881"/>
    <lineage>
        <taxon>Bacteria</taxon>
        <taxon>Bacillati</taxon>
        <taxon>Bacillota</taxon>
        <taxon>Bacilli</taxon>
        <taxon>Bacillales</taxon>
        <taxon>Paenibacillaceae</taxon>
        <taxon>Paenibacillus</taxon>
    </lineage>
</organism>
<feature type="active site" description="Proton donor" evidence="6">
    <location>
        <position position="199"/>
    </location>
</feature>
<dbReference type="InterPro" id="IPR023296">
    <property type="entry name" value="Glyco_hydro_beta-prop_sf"/>
</dbReference>
<feature type="active site" description="Proton acceptor" evidence="6">
    <location>
        <position position="25"/>
    </location>
</feature>
<dbReference type="SUPFAM" id="SSF75005">
    <property type="entry name" value="Arabinanase/levansucrase/invertase"/>
    <property type="match status" value="1"/>
</dbReference>
<feature type="site" description="Important for catalytic activity, responsible for pKa modulation of the active site Glu and correct orientation of both the proton donor and substrate" evidence="7">
    <location>
        <position position="132"/>
    </location>
</feature>